<reference evidence="1 2" key="1">
    <citation type="journal article" date="2018" name="Sci. Rep.">
        <title>Genomic signatures of local adaptation to the degree of environmental predictability in rotifers.</title>
        <authorList>
            <person name="Franch-Gras L."/>
            <person name="Hahn C."/>
            <person name="Garcia-Roger E.M."/>
            <person name="Carmona M.J."/>
            <person name="Serra M."/>
            <person name="Gomez A."/>
        </authorList>
    </citation>
    <scope>NUCLEOTIDE SEQUENCE [LARGE SCALE GENOMIC DNA]</scope>
    <source>
        <strain evidence="1">HYR1</strain>
    </source>
</reference>
<comment type="caution">
    <text evidence="1">The sequence shown here is derived from an EMBL/GenBank/DDBJ whole genome shotgun (WGS) entry which is preliminary data.</text>
</comment>
<organism evidence="1 2">
    <name type="scientific">Brachionus plicatilis</name>
    <name type="common">Marine rotifer</name>
    <name type="synonym">Brachionus muelleri</name>
    <dbReference type="NCBI Taxonomy" id="10195"/>
    <lineage>
        <taxon>Eukaryota</taxon>
        <taxon>Metazoa</taxon>
        <taxon>Spiralia</taxon>
        <taxon>Gnathifera</taxon>
        <taxon>Rotifera</taxon>
        <taxon>Eurotatoria</taxon>
        <taxon>Monogononta</taxon>
        <taxon>Pseudotrocha</taxon>
        <taxon>Ploima</taxon>
        <taxon>Brachionidae</taxon>
        <taxon>Brachionus</taxon>
    </lineage>
</organism>
<proteinExistence type="predicted"/>
<evidence type="ECO:0000313" key="2">
    <source>
        <dbReference type="Proteomes" id="UP000276133"/>
    </source>
</evidence>
<protein>
    <submittedName>
        <fullName evidence="1">Uncharacterized protein</fullName>
    </submittedName>
</protein>
<dbReference type="AlphaFoldDB" id="A0A3M7PA54"/>
<dbReference type="Proteomes" id="UP000276133">
    <property type="component" value="Unassembled WGS sequence"/>
</dbReference>
<accession>A0A3M7PA54</accession>
<gene>
    <name evidence="1" type="ORF">BpHYR1_024736</name>
</gene>
<dbReference type="OrthoDB" id="10173939at2759"/>
<dbReference type="EMBL" id="REGN01012366">
    <property type="protein sequence ID" value="RMZ95594.1"/>
    <property type="molecule type" value="Genomic_DNA"/>
</dbReference>
<evidence type="ECO:0000313" key="1">
    <source>
        <dbReference type="EMBL" id="RMZ95594.1"/>
    </source>
</evidence>
<name>A0A3M7PA54_BRAPC</name>
<keyword evidence="2" id="KW-1185">Reference proteome</keyword>
<sequence length="158" mass="19140">MFHTLYVSSEKILRFTSTTNSNILVTNSLKESYFYVSADTLSAKLGEEQITEKVYFEKYLKVSECIREFVLNNDSNYYKEFLRNTKRRQANFGLDEESNSEMESCEGEVDYYMSYEEFLNSYHEHDEYEYNSDERYMMDYEYTINNDNGEYDYEYEQL</sequence>